<dbReference type="EMBL" id="JYIW01000026">
    <property type="protein sequence ID" value="KJL27651.1"/>
    <property type="molecule type" value="Genomic_DNA"/>
</dbReference>
<protein>
    <recommendedName>
        <fullName evidence="4">DUF2809 domain-containing protein</fullName>
    </recommendedName>
</protein>
<keyword evidence="1" id="KW-0812">Transmembrane</keyword>
<feature type="transmembrane region" description="Helical" evidence="1">
    <location>
        <begin position="12"/>
        <end position="31"/>
    </location>
</feature>
<reference evidence="2 3" key="1">
    <citation type="submission" date="2015-02" db="EMBL/GenBank/DDBJ databases">
        <title>Draft genome sequences of ten Microbacterium spp. with emphasis on heavy metal contaminated environments.</title>
        <authorList>
            <person name="Corretto E."/>
        </authorList>
    </citation>
    <scope>NUCLEOTIDE SEQUENCE [LARGE SCALE GENOMIC DNA]</scope>
    <source>
        <strain evidence="2 3">BEL4b</strain>
    </source>
</reference>
<sequence>MHSTGASSRRRRIRLLVAVVLTITVGLSTHFLGNGPLAALAGDALYAVMVYLVIAFVFPRARPLVVALGALGICTLIELFQLTGLPALWAETLWPIRLVLGAGFDPLDLVAYAVGVGLATVCDLALSRSAHAPVRA</sequence>
<dbReference type="RefSeq" id="WP_045280038.1">
    <property type="nucleotide sequence ID" value="NZ_JYIW01000026.1"/>
</dbReference>
<gene>
    <name evidence="2" type="ORF">RS83_02702</name>
</gene>
<dbReference type="Proteomes" id="UP000033640">
    <property type="component" value="Unassembled WGS sequence"/>
</dbReference>
<organism evidence="2 3">
    <name type="scientific">Microbacterium oxydans</name>
    <dbReference type="NCBI Taxonomy" id="82380"/>
    <lineage>
        <taxon>Bacteria</taxon>
        <taxon>Bacillati</taxon>
        <taxon>Actinomycetota</taxon>
        <taxon>Actinomycetes</taxon>
        <taxon>Micrococcales</taxon>
        <taxon>Microbacteriaceae</taxon>
        <taxon>Microbacterium</taxon>
    </lineage>
</organism>
<dbReference type="OrthoDB" id="3874273at2"/>
<evidence type="ECO:0000313" key="2">
    <source>
        <dbReference type="EMBL" id="KJL27651.1"/>
    </source>
</evidence>
<feature type="transmembrane region" description="Helical" evidence="1">
    <location>
        <begin position="109"/>
        <end position="126"/>
    </location>
</feature>
<keyword evidence="1" id="KW-0472">Membrane</keyword>
<evidence type="ECO:0000313" key="3">
    <source>
        <dbReference type="Proteomes" id="UP000033640"/>
    </source>
</evidence>
<proteinExistence type="predicted"/>
<dbReference type="PATRIC" id="fig|82380.11.peg.2740"/>
<name>A0A0F0L7W8_9MICO</name>
<dbReference type="Pfam" id="PF10990">
    <property type="entry name" value="DUF2809"/>
    <property type="match status" value="1"/>
</dbReference>
<evidence type="ECO:0000256" key="1">
    <source>
        <dbReference type="SAM" id="Phobius"/>
    </source>
</evidence>
<dbReference type="InterPro" id="IPR021257">
    <property type="entry name" value="DUF2809"/>
</dbReference>
<accession>A0A0F0L7W8</accession>
<keyword evidence="1" id="KW-1133">Transmembrane helix</keyword>
<feature type="transmembrane region" description="Helical" evidence="1">
    <location>
        <begin position="65"/>
        <end position="89"/>
    </location>
</feature>
<dbReference type="AlphaFoldDB" id="A0A0F0L7W8"/>
<evidence type="ECO:0008006" key="4">
    <source>
        <dbReference type="Google" id="ProtNLM"/>
    </source>
</evidence>
<feature type="transmembrane region" description="Helical" evidence="1">
    <location>
        <begin position="37"/>
        <end position="58"/>
    </location>
</feature>
<comment type="caution">
    <text evidence="2">The sequence shown here is derived from an EMBL/GenBank/DDBJ whole genome shotgun (WGS) entry which is preliminary data.</text>
</comment>